<reference evidence="1" key="1">
    <citation type="submission" date="2021-05" db="EMBL/GenBank/DDBJ databases">
        <authorList>
            <person name="Scholz U."/>
            <person name="Mascher M."/>
            <person name="Fiebig A."/>
        </authorList>
    </citation>
    <scope>NUCLEOTIDE SEQUENCE [LARGE SCALE GENOMIC DNA]</scope>
</reference>
<accession>A0ACD5UFA7</accession>
<dbReference type="EnsemblPlants" id="AVESA.00010b.r2.2AG0237710.1">
    <property type="protein sequence ID" value="AVESA.00010b.r2.2AG0237710.1.CDS"/>
    <property type="gene ID" value="AVESA.00010b.r2.2AG0237710"/>
</dbReference>
<dbReference type="Proteomes" id="UP001732700">
    <property type="component" value="Chromosome 2A"/>
</dbReference>
<sequence>MAMPFASLSPAADHHRSSSPFFPFCRSSPLYSVGVAEEASPQQQHQQHTMSARWAARPAPFTAAQYEELEHQALIYKYLVAGVPVPPDLLLPIRRGFDSLAARFYHHPALGYGSYFGKKLDPEPGRCRRTDGKKWRCAKEAAQDSKYCERHMHRGRNRSRKPVETQLVAAPLPHHQHQQQHTPAATATASAFQNHSLYPAIASAAGGCSGGGSFALGSTQLHMDNAAPYATAAAGGHKDFRYSTYGMRSSAVDEHSQFITGGGMDTTLDNYSWRLLPSQTSAYSLSSYPMLGTLSDLDQTTICSLPKTEREPLSFFGGGDFMATATTVVDPVKQENQTLRPFFDEWPKARDSWPELQDDTTNNNNSSNAAFSATKLSISIPMTGSDFSSTTSSSPNGIYSR</sequence>
<evidence type="ECO:0000313" key="2">
    <source>
        <dbReference type="Proteomes" id="UP001732700"/>
    </source>
</evidence>
<organism evidence="1 2">
    <name type="scientific">Avena sativa</name>
    <name type="common">Oat</name>
    <dbReference type="NCBI Taxonomy" id="4498"/>
    <lineage>
        <taxon>Eukaryota</taxon>
        <taxon>Viridiplantae</taxon>
        <taxon>Streptophyta</taxon>
        <taxon>Embryophyta</taxon>
        <taxon>Tracheophyta</taxon>
        <taxon>Spermatophyta</taxon>
        <taxon>Magnoliopsida</taxon>
        <taxon>Liliopsida</taxon>
        <taxon>Poales</taxon>
        <taxon>Poaceae</taxon>
        <taxon>BOP clade</taxon>
        <taxon>Pooideae</taxon>
        <taxon>Poodae</taxon>
        <taxon>Poeae</taxon>
        <taxon>Poeae Chloroplast Group 1 (Aveneae type)</taxon>
        <taxon>Aveninae</taxon>
        <taxon>Avena</taxon>
    </lineage>
</organism>
<evidence type="ECO:0000313" key="1">
    <source>
        <dbReference type="EnsemblPlants" id="AVESA.00010b.r2.2AG0237710.1.CDS"/>
    </source>
</evidence>
<keyword evidence="2" id="KW-1185">Reference proteome</keyword>
<protein>
    <submittedName>
        <fullName evidence="1">Uncharacterized protein</fullName>
    </submittedName>
</protein>
<reference evidence="1" key="2">
    <citation type="submission" date="2025-09" db="UniProtKB">
        <authorList>
            <consortium name="EnsemblPlants"/>
        </authorList>
    </citation>
    <scope>IDENTIFICATION</scope>
</reference>
<name>A0ACD5UFA7_AVESA</name>
<proteinExistence type="predicted"/>